<comment type="caution">
    <text evidence="3">The sequence shown here is derived from an EMBL/GenBank/DDBJ whole genome shotgun (WGS) entry which is preliminary data.</text>
</comment>
<feature type="domain" description="PIN" evidence="2">
    <location>
        <begin position="6"/>
        <end position="122"/>
    </location>
</feature>
<dbReference type="CDD" id="cd09873">
    <property type="entry name" value="PIN_Pae0151-like"/>
    <property type="match status" value="1"/>
</dbReference>
<dbReference type="SUPFAM" id="SSF88723">
    <property type="entry name" value="PIN domain-like"/>
    <property type="match status" value="1"/>
</dbReference>
<dbReference type="EMBL" id="LBVC01000039">
    <property type="protein sequence ID" value="KKQ77469.1"/>
    <property type="molecule type" value="Genomic_DNA"/>
</dbReference>
<gene>
    <name evidence="3" type="ORF">US99_C0039G0003</name>
</gene>
<protein>
    <recommendedName>
        <fullName evidence="2">PIN domain-containing protein</fullName>
    </recommendedName>
</protein>
<evidence type="ECO:0000313" key="4">
    <source>
        <dbReference type="Proteomes" id="UP000034324"/>
    </source>
</evidence>
<reference evidence="3 4" key="1">
    <citation type="journal article" date="2015" name="Nature">
        <title>rRNA introns, odd ribosomes, and small enigmatic genomes across a large radiation of phyla.</title>
        <authorList>
            <person name="Brown C.T."/>
            <person name="Hug L.A."/>
            <person name="Thomas B.C."/>
            <person name="Sharon I."/>
            <person name="Castelle C.J."/>
            <person name="Singh A."/>
            <person name="Wilkins M.J."/>
            <person name="Williams K.H."/>
            <person name="Banfield J.F."/>
        </authorList>
    </citation>
    <scope>NUCLEOTIDE SEQUENCE [LARGE SCALE GENOMIC DNA]</scope>
</reference>
<organism evidence="3 4">
    <name type="scientific">Candidatus Daviesbacteria bacterium GW2011_GWF2_38_6</name>
    <dbReference type="NCBI Taxonomy" id="1618432"/>
    <lineage>
        <taxon>Bacteria</taxon>
        <taxon>Candidatus Daviesiibacteriota</taxon>
    </lineage>
</organism>
<name>A0A0G0MUX6_9BACT</name>
<dbReference type="PANTHER" id="PTHR35901">
    <property type="entry name" value="RIBONUCLEASE VAPC3"/>
    <property type="match status" value="1"/>
</dbReference>
<dbReference type="PANTHER" id="PTHR35901:SF1">
    <property type="entry name" value="EXONUCLEASE VAPC9"/>
    <property type="match status" value="1"/>
</dbReference>
<keyword evidence="1" id="KW-0460">Magnesium</keyword>
<dbReference type="InterPro" id="IPR051619">
    <property type="entry name" value="TypeII_TA_RNase_PINc/VapC"/>
</dbReference>
<proteinExistence type="predicted"/>
<accession>A0A0G0MUX6</accession>
<dbReference type="InterPro" id="IPR044153">
    <property type="entry name" value="PIN_Pae0151-like"/>
</dbReference>
<evidence type="ECO:0000256" key="1">
    <source>
        <dbReference type="ARBA" id="ARBA00022842"/>
    </source>
</evidence>
<dbReference type="AlphaFoldDB" id="A0A0G0MUX6"/>
<evidence type="ECO:0000259" key="2">
    <source>
        <dbReference type="Pfam" id="PF01850"/>
    </source>
</evidence>
<dbReference type="InterPro" id="IPR029060">
    <property type="entry name" value="PIN-like_dom_sf"/>
</dbReference>
<evidence type="ECO:0000313" key="3">
    <source>
        <dbReference type="EMBL" id="KKQ77469.1"/>
    </source>
</evidence>
<dbReference type="Gene3D" id="3.40.50.1010">
    <property type="entry name" value="5'-nuclease"/>
    <property type="match status" value="1"/>
</dbReference>
<dbReference type="InterPro" id="IPR002716">
    <property type="entry name" value="PIN_dom"/>
</dbReference>
<dbReference type="Pfam" id="PF01850">
    <property type="entry name" value="PIN"/>
    <property type="match status" value="1"/>
</dbReference>
<dbReference type="Proteomes" id="UP000034324">
    <property type="component" value="Unassembled WGS sequence"/>
</dbReference>
<sequence>MPQKTVVDSSVIVKWLNTDNEQDLEQADKILKEARNGKVEIIAPELSKYEVGNVLLFGKKLTSAQANVPLYWLFHLPITFIPLSEELSNKTFSIAELLKITFYDAAFLALAELENAVLITDNLKHQGKSSAVKIIALKDY</sequence>